<dbReference type="NCBIfam" id="TIGR02532">
    <property type="entry name" value="IV_pilin_GFxxxE"/>
    <property type="match status" value="1"/>
</dbReference>
<dbReference type="EMBL" id="MFHQ01000019">
    <property type="protein sequence ID" value="OGF74441.1"/>
    <property type="molecule type" value="Genomic_DNA"/>
</dbReference>
<sequence length="227" mass="24933">MKNRGFTLIEMTVAVGVFAILASLSVGSLLMLTSAQKKAATLQSVQDNLRFALEVMTKDARFGDQYYCSNDPEDPSFPLPFQLGDANPPTDCINGGQLIAFKAIREGGASPPVVIYRLGKKDVVNSLKGRNSPSFCQNWCIEKAEGFYDDPIYSNSANAPEFFPITSKDIEINDLVFYLTGAKPIGFGDDPIEARVTIAINAEAQIGKEVSRFFLQTSSSRLREQRE</sequence>
<dbReference type="Pfam" id="PF07963">
    <property type="entry name" value="N_methyl"/>
    <property type="match status" value="1"/>
</dbReference>
<evidence type="ECO:0000313" key="2">
    <source>
        <dbReference type="Proteomes" id="UP000178406"/>
    </source>
</evidence>
<name>A0A1F5WGN1_9BACT</name>
<organism evidence="1 2">
    <name type="scientific">Candidatus Giovannonibacteria bacterium RIFCSPHIGHO2_02_FULL_46_20</name>
    <dbReference type="NCBI Taxonomy" id="1798338"/>
    <lineage>
        <taxon>Bacteria</taxon>
        <taxon>Candidatus Giovannoniibacteriota</taxon>
    </lineage>
</organism>
<dbReference type="PROSITE" id="PS00409">
    <property type="entry name" value="PROKAR_NTER_METHYL"/>
    <property type="match status" value="1"/>
</dbReference>
<dbReference type="AlphaFoldDB" id="A0A1F5WGN1"/>
<dbReference type="STRING" id="1798338.A3J56_00390"/>
<dbReference type="InterPro" id="IPR045584">
    <property type="entry name" value="Pilin-like"/>
</dbReference>
<accession>A0A1F5WGN1</accession>
<dbReference type="InterPro" id="IPR012902">
    <property type="entry name" value="N_methyl_site"/>
</dbReference>
<evidence type="ECO:0008006" key="3">
    <source>
        <dbReference type="Google" id="ProtNLM"/>
    </source>
</evidence>
<dbReference type="SUPFAM" id="SSF54523">
    <property type="entry name" value="Pili subunits"/>
    <property type="match status" value="1"/>
</dbReference>
<evidence type="ECO:0000313" key="1">
    <source>
        <dbReference type="EMBL" id="OGF74441.1"/>
    </source>
</evidence>
<dbReference type="Proteomes" id="UP000178406">
    <property type="component" value="Unassembled WGS sequence"/>
</dbReference>
<proteinExistence type="predicted"/>
<comment type="caution">
    <text evidence="1">The sequence shown here is derived from an EMBL/GenBank/DDBJ whole genome shotgun (WGS) entry which is preliminary data.</text>
</comment>
<reference evidence="1 2" key="1">
    <citation type="journal article" date="2016" name="Nat. Commun.">
        <title>Thousands of microbial genomes shed light on interconnected biogeochemical processes in an aquifer system.</title>
        <authorList>
            <person name="Anantharaman K."/>
            <person name="Brown C.T."/>
            <person name="Hug L.A."/>
            <person name="Sharon I."/>
            <person name="Castelle C.J."/>
            <person name="Probst A.J."/>
            <person name="Thomas B.C."/>
            <person name="Singh A."/>
            <person name="Wilkins M.J."/>
            <person name="Karaoz U."/>
            <person name="Brodie E.L."/>
            <person name="Williams K.H."/>
            <person name="Hubbard S.S."/>
            <person name="Banfield J.F."/>
        </authorList>
    </citation>
    <scope>NUCLEOTIDE SEQUENCE [LARGE SCALE GENOMIC DNA]</scope>
</reference>
<protein>
    <recommendedName>
        <fullName evidence="3">Type II secretion system protein J</fullName>
    </recommendedName>
</protein>
<gene>
    <name evidence="1" type="ORF">A3J56_00390</name>
</gene>